<dbReference type="InterPro" id="IPR007197">
    <property type="entry name" value="rSAM"/>
</dbReference>
<feature type="binding site" evidence="8">
    <location>
        <position position="180"/>
    </location>
    <ligand>
        <name>S-adenosyl-L-methionine</name>
        <dbReference type="ChEBI" id="CHEBI:59789"/>
    </ligand>
</feature>
<evidence type="ECO:0000256" key="4">
    <source>
        <dbReference type="ARBA" id="ARBA00023004"/>
    </source>
</evidence>
<dbReference type="Pfam" id="PF04055">
    <property type="entry name" value="Radical_SAM"/>
    <property type="match status" value="1"/>
</dbReference>
<comment type="function">
    <text evidence="6">Radical SAM enzyme that catalyzes the cyclization of dehypoxanthine futalosine (DHFL) into cyclic dehypoxanthine futalosine (CDHFL), a step in the biosynthesis of menaquinone (MK, vitamin K2).</text>
</comment>
<dbReference type="InterPro" id="IPR045567">
    <property type="entry name" value="CofH/MnqC-like_C"/>
</dbReference>
<evidence type="ECO:0000313" key="10">
    <source>
        <dbReference type="EMBL" id="HDD43298.1"/>
    </source>
</evidence>
<dbReference type="NCBIfam" id="TIGR00423">
    <property type="entry name" value="CofH family radical SAM protein"/>
    <property type="match status" value="1"/>
</dbReference>
<evidence type="ECO:0000256" key="1">
    <source>
        <dbReference type="ARBA" id="ARBA00022485"/>
    </source>
</evidence>
<dbReference type="NCBIfam" id="TIGR03699">
    <property type="entry name" value="menaquin_MqnC"/>
    <property type="match status" value="1"/>
</dbReference>
<keyword evidence="6" id="KW-0560">Oxidoreductase</keyword>
<dbReference type="GO" id="GO:0005506">
    <property type="term" value="F:iron ion binding"/>
    <property type="evidence" value="ECO:0007669"/>
    <property type="project" value="UniProtKB-UniRule"/>
</dbReference>
<feature type="binding site" evidence="6 7">
    <location>
        <position position="75"/>
    </location>
    <ligand>
        <name>[4Fe-4S] cluster</name>
        <dbReference type="ChEBI" id="CHEBI:49883"/>
        <note>4Fe-4S-S-AdoMet</note>
    </ligand>
</feature>
<gene>
    <name evidence="6 10" type="primary">mqnC</name>
    <name evidence="10" type="ORF">ENG63_00350</name>
</gene>
<dbReference type="EC" id="1.21.98.1" evidence="6"/>
<evidence type="ECO:0000256" key="5">
    <source>
        <dbReference type="ARBA" id="ARBA00023014"/>
    </source>
</evidence>
<dbReference type="Proteomes" id="UP000886289">
    <property type="component" value="Unassembled WGS sequence"/>
</dbReference>
<comment type="pathway">
    <text evidence="6">Quinol/quinone metabolism; menaquinone biosynthesis.</text>
</comment>
<dbReference type="UniPathway" id="UPA00079"/>
<dbReference type="GO" id="GO:0016765">
    <property type="term" value="F:transferase activity, transferring alkyl or aryl (other than methyl) groups"/>
    <property type="evidence" value="ECO:0007669"/>
    <property type="project" value="InterPro"/>
</dbReference>
<dbReference type="InterPro" id="IPR013785">
    <property type="entry name" value="Aldolase_TIM"/>
</dbReference>
<dbReference type="InterPro" id="IPR020050">
    <property type="entry name" value="FO_synthase_su2"/>
</dbReference>
<protein>
    <recommendedName>
        <fullName evidence="6">Cyclic dehypoxanthine futalosine synthase</fullName>
        <shortName evidence="6">Cyclic DHFL synthase</shortName>
        <ecNumber evidence="6">1.21.98.1</ecNumber>
    </recommendedName>
    <alternativeName>
        <fullName evidence="6">Dehypoxanthine futalosine cyclase</fullName>
        <shortName evidence="6">DHFL cyclase</shortName>
    </alternativeName>
    <alternativeName>
        <fullName evidence="6">Menaquinone biosynthetic enzyme MqnC</fullName>
    </alternativeName>
</protein>
<dbReference type="SFLD" id="SFLDG01389">
    <property type="entry name" value="menaquinone_synthsis_involved"/>
    <property type="match status" value="2"/>
</dbReference>
<dbReference type="Pfam" id="PF19288">
    <property type="entry name" value="CofH_C"/>
    <property type="match status" value="1"/>
</dbReference>
<feature type="binding site" evidence="8">
    <location>
        <position position="292"/>
    </location>
    <ligand>
        <name>(3R)-3-methyl-D-ornithine</name>
        <dbReference type="ChEBI" id="CHEBI:64642"/>
    </ligand>
</feature>
<comment type="cofactor">
    <cofactor evidence="6 7">
        <name>[4Fe-4S] cluster</name>
        <dbReference type="ChEBI" id="CHEBI:49883"/>
    </cofactor>
    <text evidence="6 7">Binds 1 [4Fe-4S] cluster. The cluster is coordinated with 3 cysteines and an exchangeable S-adenosyl-L-methionine.</text>
</comment>
<dbReference type="PANTHER" id="PTHR43076">
    <property type="entry name" value="FO SYNTHASE (COFH)"/>
    <property type="match status" value="1"/>
</dbReference>
<keyword evidence="1 6" id="KW-0004">4Fe-4S</keyword>
<evidence type="ECO:0000256" key="3">
    <source>
        <dbReference type="ARBA" id="ARBA00022723"/>
    </source>
</evidence>
<sequence>MDFLKKQDKKLIDKILSGERLKKEEAIRLFDLDLILLGKLAHQIRLRLHPEPIVTYIVDRNINYSNICISCCKFCAFWRPKGHPEAYVLNKKELAKKIEETIELGGIQILLQGGLHPDWTISDYEEMLFWIKKHYPNIHIHGLSAPEIAHIAKKSNLSIEETLIRLKKAGLNSIPGGGAEILVDRVRRILSPNKCNAFTWLKVMETAHKLGIKTTATMMFGHIETYEERIEHLFKIRDLQDKTHGFTAFIPWTFQPKNTALNYLKPVGAVEYLKTLAISRIILDNIPNIQASWVTQGAKIGQISLFFGANDLGSLMIEENVVAATGVKFRMTEKEMCYLIEKAGFKPQRRNMYYEWV</sequence>
<dbReference type="SFLD" id="SFLDF00342">
    <property type="entry name" value="cyclic_dehypoxanthine_futalosi"/>
    <property type="match status" value="1"/>
</dbReference>
<evidence type="ECO:0000259" key="9">
    <source>
        <dbReference type="PROSITE" id="PS51918"/>
    </source>
</evidence>
<proteinExistence type="inferred from homology"/>
<keyword evidence="6" id="KW-0474">Menaquinone biosynthesis</keyword>
<evidence type="ECO:0000256" key="6">
    <source>
        <dbReference type="HAMAP-Rule" id="MF_00992"/>
    </source>
</evidence>
<accession>A0A7C0Y379</accession>
<dbReference type="GO" id="GO:0046992">
    <property type="term" value="F:oxidoreductase activity, acting on X-H and Y-H to form an X-Y bond"/>
    <property type="evidence" value="ECO:0007669"/>
    <property type="project" value="UniProtKB-UniRule"/>
</dbReference>
<dbReference type="EMBL" id="DRBS01000014">
    <property type="protein sequence ID" value="HDD43298.1"/>
    <property type="molecule type" value="Genomic_DNA"/>
</dbReference>
<comment type="catalytic activity">
    <reaction evidence="6">
        <text>dehypoxanthine futalosine + S-adenosyl-L-methionine = cyclic dehypoxanthinylfutalosinate + 5'-deoxyadenosine + L-methionine + H(+)</text>
        <dbReference type="Rhea" id="RHEA:33083"/>
        <dbReference type="ChEBI" id="CHEBI:15378"/>
        <dbReference type="ChEBI" id="CHEBI:17319"/>
        <dbReference type="ChEBI" id="CHEBI:57844"/>
        <dbReference type="ChEBI" id="CHEBI:58864"/>
        <dbReference type="ChEBI" id="CHEBI:59789"/>
        <dbReference type="ChEBI" id="CHEBI:64270"/>
        <dbReference type="EC" id="1.21.98.1"/>
    </reaction>
</comment>
<dbReference type="SUPFAM" id="SSF102114">
    <property type="entry name" value="Radical SAM enzymes"/>
    <property type="match status" value="1"/>
</dbReference>
<evidence type="ECO:0000256" key="7">
    <source>
        <dbReference type="PIRSR" id="PIRSR004762-1"/>
    </source>
</evidence>
<dbReference type="Gene3D" id="3.20.20.70">
    <property type="entry name" value="Aldolase class I"/>
    <property type="match status" value="1"/>
</dbReference>
<dbReference type="PIRSF" id="PIRSF004762">
    <property type="entry name" value="CHP00423"/>
    <property type="match status" value="1"/>
</dbReference>
<dbReference type="InterPro" id="IPR022431">
    <property type="entry name" value="Cyclic_DHFL_synthase_mqnC"/>
</dbReference>
<keyword evidence="5 6" id="KW-0411">Iron-sulfur</keyword>
<keyword evidence="4 6" id="KW-0408">Iron</keyword>
<feature type="binding site" evidence="8">
    <location>
        <position position="314"/>
    </location>
    <ligand>
        <name>(3R)-3-methyl-D-ornithine</name>
        <dbReference type="ChEBI" id="CHEBI:64642"/>
    </ligand>
</feature>
<dbReference type="AlphaFoldDB" id="A0A7C0Y379"/>
<dbReference type="PROSITE" id="PS51918">
    <property type="entry name" value="RADICAL_SAM"/>
    <property type="match status" value="1"/>
</dbReference>
<feature type="domain" description="Radical SAM core" evidence="9">
    <location>
        <begin position="54"/>
        <end position="287"/>
    </location>
</feature>
<feature type="binding site" evidence="6 7">
    <location>
        <position position="68"/>
    </location>
    <ligand>
        <name>[4Fe-4S] cluster</name>
        <dbReference type="ChEBI" id="CHEBI:49883"/>
        <note>4Fe-4S-S-AdoMet</note>
    </ligand>
</feature>
<comment type="caution">
    <text evidence="10">The sequence shown here is derived from an EMBL/GenBank/DDBJ whole genome shotgun (WGS) entry which is preliminary data.</text>
</comment>
<dbReference type="InterPro" id="IPR034405">
    <property type="entry name" value="F420"/>
</dbReference>
<dbReference type="GO" id="GO:0009234">
    <property type="term" value="P:menaquinone biosynthetic process"/>
    <property type="evidence" value="ECO:0007669"/>
    <property type="project" value="UniProtKB-UniRule"/>
</dbReference>
<reference evidence="10" key="1">
    <citation type="journal article" date="2020" name="mSystems">
        <title>Genome- and Community-Level Interaction Insights into Carbon Utilization and Element Cycling Functions of Hydrothermarchaeota in Hydrothermal Sediment.</title>
        <authorList>
            <person name="Zhou Z."/>
            <person name="Liu Y."/>
            <person name="Xu W."/>
            <person name="Pan J."/>
            <person name="Luo Z.H."/>
            <person name="Li M."/>
        </authorList>
    </citation>
    <scope>NUCLEOTIDE SEQUENCE [LARGE SCALE GENOMIC DNA]</scope>
    <source>
        <strain evidence="10">HyVt-233</strain>
    </source>
</reference>
<dbReference type="SFLD" id="SFLDG01064">
    <property type="entry name" value="F420__menaquinone_cofactor_bio"/>
    <property type="match status" value="2"/>
</dbReference>
<feature type="binding site" evidence="6 7">
    <location>
        <position position="72"/>
    </location>
    <ligand>
        <name>[4Fe-4S] cluster</name>
        <dbReference type="ChEBI" id="CHEBI:49883"/>
        <note>4Fe-4S-S-AdoMet</note>
    </ligand>
</feature>
<dbReference type="SFLD" id="SFLDS00029">
    <property type="entry name" value="Radical_SAM"/>
    <property type="match status" value="2"/>
</dbReference>
<evidence type="ECO:0000256" key="8">
    <source>
        <dbReference type="PIRSR" id="PIRSR004762-2"/>
    </source>
</evidence>
<keyword evidence="2 6" id="KW-0949">S-adenosyl-L-methionine</keyword>
<dbReference type="InterPro" id="IPR058240">
    <property type="entry name" value="rSAM_sf"/>
</dbReference>
<keyword evidence="3 6" id="KW-0479">Metal-binding</keyword>
<organism evidence="10">
    <name type="scientific">Desulfofervidus auxilii</name>
    <dbReference type="NCBI Taxonomy" id="1621989"/>
    <lineage>
        <taxon>Bacteria</taxon>
        <taxon>Pseudomonadati</taxon>
        <taxon>Thermodesulfobacteriota</taxon>
        <taxon>Candidatus Desulfofervidia</taxon>
        <taxon>Candidatus Desulfofervidales</taxon>
        <taxon>Candidatus Desulfofervidaceae</taxon>
        <taxon>Candidatus Desulfofervidus</taxon>
    </lineage>
</organism>
<feature type="binding site" evidence="8">
    <location>
        <position position="74"/>
    </location>
    <ligand>
        <name>S-adenosyl-L-methionine</name>
        <dbReference type="ChEBI" id="CHEBI:59789"/>
    </ligand>
</feature>
<dbReference type="GO" id="GO:0044689">
    <property type="term" value="F:7,8-didemethyl-8-hydroxy-5-deazariboflavin synthase activity"/>
    <property type="evidence" value="ECO:0007669"/>
    <property type="project" value="TreeGrafter"/>
</dbReference>
<comment type="similarity">
    <text evidence="6">Belongs to the radical SAM superfamily. MqnC family.</text>
</comment>
<name>A0A7C0Y379_DESA2</name>
<dbReference type="GO" id="GO:0051539">
    <property type="term" value="F:4 iron, 4 sulfur cluster binding"/>
    <property type="evidence" value="ECO:0007669"/>
    <property type="project" value="UniProtKB-KW"/>
</dbReference>
<evidence type="ECO:0000256" key="2">
    <source>
        <dbReference type="ARBA" id="ARBA00022691"/>
    </source>
</evidence>
<feature type="binding site" evidence="8">
    <location>
        <position position="144"/>
    </location>
    <ligand>
        <name>(3R)-3-methyl-D-ornithine</name>
        <dbReference type="ChEBI" id="CHEBI:64642"/>
    </ligand>
</feature>
<dbReference type="HAMAP" id="MF_00992">
    <property type="entry name" value="MqnC"/>
    <property type="match status" value="1"/>
</dbReference>
<dbReference type="SFLD" id="SFLDF00343">
    <property type="entry name" value="aminofutalosine_synthase_(mqnE"/>
    <property type="match status" value="1"/>
</dbReference>
<dbReference type="PANTHER" id="PTHR43076:SF1">
    <property type="entry name" value="LIPOYL SYNTHASE 2"/>
    <property type="match status" value="1"/>
</dbReference>